<feature type="region of interest" description="Disordered" evidence="5">
    <location>
        <begin position="159"/>
        <end position="194"/>
    </location>
</feature>
<reference evidence="7 8" key="1">
    <citation type="journal article" date="2021" name="Nat. Commun.">
        <title>Genetic determinants of endophytism in the Arabidopsis root mycobiome.</title>
        <authorList>
            <person name="Mesny F."/>
            <person name="Miyauchi S."/>
            <person name="Thiergart T."/>
            <person name="Pickel B."/>
            <person name="Atanasova L."/>
            <person name="Karlsson M."/>
            <person name="Huettel B."/>
            <person name="Barry K.W."/>
            <person name="Haridas S."/>
            <person name="Chen C."/>
            <person name="Bauer D."/>
            <person name="Andreopoulos W."/>
            <person name="Pangilinan J."/>
            <person name="LaButti K."/>
            <person name="Riley R."/>
            <person name="Lipzen A."/>
            <person name="Clum A."/>
            <person name="Drula E."/>
            <person name="Henrissat B."/>
            <person name="Kohler A."/>
            <person name="Grigoriev I.V."/>
            <person name="Martin F.M."/>
            <person name="Hacquard S."/>
        </authorList>
    </citation>
    <scope>NUCLEOTIDE SEQUENCE [LARGE SCALE GENOMIC DNA]</scope>
    <source>
        <strain evidence="7 8">MPI-CAGE-CH-0241</strain>
    </source>
</reference>
<dbReference type="EMBL" id="JAGPYM010000005">
    <property type="protein sequence ID" value="KAH6894446.1"/>
    <property type="molecule type" value="Genomic_DNA"/>
</dbReference>
<name>A0A9P8WAX7_9HYPO</name>
<evidence type="ECO:0000313" key="8">
    <source>
        <dbReference type="Proteomes" id="UP000777438"/>
    </source>
</evidence>
<dbReference type="PANTHER" id="PTHR15549:SF33">
    <property type="entry name" value="MEMBRANE PROTEIN WSC4, PUTATIVE (AFU_ORTHOLOGUE AFUA_5G09020)-RELATED"/>
    <property type="match status" value="1"/>
</dbReference>
<evidence type="ECO:0000256" key="6">
    <source>
        <dbReference type="SAM" id="Phobius"/>
    </source>
</evidence>
<dbReference type="AlphaFoldDB" id="A0A9P8WAX7"/>
<evidence type="ECO:0000256" key="5">
    <source>
        <dbReference type="SAM" id="MobiDB-lite"/>
    </source>
</evidence>
<proteinExistence type="predicted"/>
<feature type="compositionally biased region" description="Low complexity" evidence="5">
    <location>
        <begin position="159"/>
        <end position="175"/>
    </location>
</feature>
<evidence type="ECO:0000313" key="7">
    <source>
        <dbReference type="EMBL" id="KAH6894446.1"/>
    </source>
</evidence>
<evidence type="ECO:0000256" key="1">
    <source>
        <dbReference type="ARBA" id="ARBA00004167"/>
    </source>
</evidence>
<sequence length="368" mass="39365">MSRFLLACAPIVGQAMPADFTDSDYPPTTAASTSMVYGETPTCYKDCMALHDTYEGIHKAQNTKPERSHQRRLQGRPPVRVRRTPDIEPSVDLFPPNVKLATNYLFTNTMPRGLPVPVTKTLSSDETYSVTGSLMIPIITQTQFVTVVDSSTTEISMESTITLTSKKPASSTSETHSSKSETSKQLTSSTTSSAITTTTTTAVAPTSTSPVSSSPLSQGAIAGIVVGVLSLFLAIVIAFIVYRRRKKLTQEQQRQPFDKQLIGYPYPVPQLSLNFSRALAPNSSGVLQGGQVTGDTTSDEGHVVGGVRDVSQDRVPVLGESDGLGGGYQQNQSSRDTIRDILSAYSSTSCYSQDGGGRVNGEFAGSAR</sequence>
<evidence type="ECO:0000256" key="4">
    <source>
        <dbReference type="ARBA" id="ARBA00023136"/>
    </source>
</evidence>
<dbReference type="InterPro" id="IPR051694">
    <property type="entry name" value="Immunoregulatory_rcpt-like"/>
</dbReference>
<evidence type="ECO:0000256" key="3">
    <source>
        <dbReference type="ARBA" id="ARBA00022989"/>
    </source>
</evidence>
<feature type="compositionally biased region" description="Low complexity" evidence="5">
    <location>
        <begin position="183"/>
        <end position="194"/>
    </location>
</feature>
<dbReference type="Proteomes" id="UP000777438">
    <property type="component" value="Unassembled WGS sequence"/>
</dbReference>
<gene>
    <name evidence="7" type="ORF">B0T10DRAFT_252274</name>
</gene>
<feature type="compositionally biased region" description="Basic residues" evidence="5">
    <location>
        <begin position="69"/>
        <end position="82"/>
    </location>
</feature>
<keyword evidence="8" id="KW-1185">Reference proteome</keyword>
<keyword evidence="3 6" id="KW-1133">Transmembrane helix</keyword>
<dbReference type="GO" id="GO:0071944">
    <property type="term" value="C:cell periphery"/>
    <property type="evidence" value="ECO:0007669"/>
    <property type="project" value="UniProtKB-ARBA"/>
</dbReference>
<feature type="region of interest" description="Disordered" evidence="5">
    <location>
        <begin position="60"/>
        <end position="88"/>
    </location>
</feature>
<comment type="subcellular location">
    <subcellularLocation>
        <location evidence="1">Membrane</location>
        <topology evidence="1">Single-pass membrane protein</topology>
    </subcellularLocation>
</comment>
<comment type="caution">
    <text evidence="7">The sequence shown here is derived from an EMBL/GenBank/DDBJ whole genome shotgun (WGS) entry which is preliminary data.</text>
</comment>
<dbReference type="OrthoDB" id="10682209at2759"/>
<dbReference type="GO" id="GO:0016020">
    <property type="term" value="C:membrane"/>
    <property type="evidence" value="ECO:0007669"/>
    <property type="project" value="UniProtKB-SubCell"/>
</dbReference>
<feature type="transmembrane region" description="Helical" evidence="6">
    <location>
        <begin position="220"/>
        <end position="242"/>
    </location>
</feature>
<keyword evidence="4 6" id="KW-0472">Membrane</keyword>
<evidence type="ECO:0008006" key="9">
    <source>
        <dbReference type="Google" id="ProtNLM"/>
    </source>
</evidence>
<protein>
    <recommendedName>
        <fullName evidence="9">Mid2 domain-containing protein</fullName>
    </recommendedName>
</protein>
<evidence type="ECO:0000256" key="2">
    <source>
        <dbReference type="ARBA" id="ARBA00022692"/>
    </source>
</evidence>
<dbReference type="PANTHER" id="PTHR15549">
    <property type="entry name" value="PAIRED IMMUNOGLOBULIN-LIKE TYPE 2 RECEPTOR"/>
    <property type="match status" value="1"/>
</dbReference>
<accession>A0A9P8WAX7</accession>
<organism evidence="7 8">
    <name type="scientific">Thelonectria olida</name>
    <dbReference type="NCBI Taxonomy" id="1576542"/>
    <lineage>
        <taxon>Eukaryota</taxon>
        <taxon>Fungi</taxon>
        <taxon>Dikarya</taxon>
        <taxon>Ascomycota</taxon>
        <taxon>Pezizomycotina</taxon>
        <taxon>Sordariomycetes</taxon>
        <taxon>Hypocreomycetidae</taxon>
        <taxon>Hypocreales</taxon>
        <taxon>Nectriaceae</taxon>
        <taxon>Thelonectria</taxon>
    </lineage>
</organism>
<dbReference type="CDD" id="cd12087">
    <property type="entry name" value="TM_EGFR-like"/>
    <property type="match status" value="1"/>
</dbReference>
<keyword evidence="2 6" id="KW-0812">Transmembrane</keyword>